<reference evidence="6" key="1">
    <citation type="submission" date="2020-05" db="EMBL/GenBank/DDBJ databases">
        <title>Phylogenomic resolution of chytrid fungi.</title>
        <authorList>
            <person name="Stajich J.E."/>
            <person name="Amses K."/>
            <person name="Simmons R."/>
            <person name="Seto K."/>
            <person name="Myers J."/>
            <person name="Bonds A."/>
            <person name="Quandt C.A."/>
            <person name="Barry K."/>
            <person name="Liu P."/>
            <person name="Grigoriev I."/>
            <person name="Longcore J.E."/>
            <person name="James T.Y."/>
        </authorList>
    </citation>
    <scope>NUCLEOTIDE SEQUENCE</scope>
    <source>
        <strain evidence="6">JEL0318</strain>
    </source>
</reference>
<keyword evidence="2" id="KW-0833">Ubl conjugation pathway</keyword>
<dbReference type="InterPro" id="IPR055418">
    <property type="entry name" value="UFD1_N2"/>
</dbReference>
<feature type="compositionally biased region" description="Low complexity" evidence="3">
    <location>
        <begin position="256"/>
        <end position="269"/>
    </location>
</feature>
<gene>
    <name evidence="6" type="primary">UFD1</name>
    <name evidence="6" type="ORF">HK097_001085</name>
</gene>
<name>A0AAD5SCT6_9FUNG</name>
<feature type="domain" description="Ubiquitin fusion degradation protein UFD1 N-terminal subdomain 2" evidence="5">
    <location>
        <begin position="129"/>
        <end position="205"/>
    </location>
</feature>
<feature type="compositionally biased region" description="Polar residues" evidence="3">
    <location>
        <begin position="311"/>
        <end position="320"/>
    </location>
</feature>
<dbReference type="GO" id="GO:0031593">
    <property type="term" value="F:polyubiquitin modification-dependent protein binding"/>
    <property type="evidence" value="ECO:0007669"/>
    <property type="project" value="TreeGrafter"/>
</dbReference>
<sequence length="346" mass="37307">MFGGGDFDLPQHAYYAGAARRGAQRGGYEHHFRAYSVAFMQSADNREELIYGGKIVMPASALGELSQLEIEYPMLFEITKNGTQDSIFAGVLEFVAEEGRCYLPSWMMQTLKLDEGSLIHLKNTSLPLGHFVKLQAQSTKFLEITDPRAVLERSLRNYSALTKESIIEIKYNNVVHSLKIMEIKPEASRGISVVETDLEVDFDTPVGYVDPIPPPMSYQPHSIGSEMNIDEHKVAQAEKFSAFKGSGQKLKGGDVSSSNSTNAARTTDATSAIPEALRLPPGKLYLGYPFVPLKKKDVDGPAGGDGGAESTAFTGAGQSLRTKKKGMGGGSGGSSGSDLTKGDGRL</sequence>
<evidence type="ECO:0000313" key="6">
    <source>
        <dbReference type="EMBL" id="KAJ3045969.1"/>
    </source>
</evidence>
<evidence type="ECO:0000256" key="2">
    <source>
        <dbReference type="ARBA" id="ARBA00022786"/>
    </source>
</evidence>
<dbReference type="Pfam" id="PF24842">
    <property type="entry name" value="UFD1_N2"/>
    <property type="match status" value="1"/>
</dbReference>
<dbReference type="InterPro" id="IPR055417">
    <property type="entry name" value="UFD1_N1"/>
</dbReference>
<feature type="region of interest" description="Disordered" evidence="3">
    <location>
        <begin position="300"/>
        <end position="346"/>
    </location>
</feature>
<dbReference type="GO" id="GO:0006511">
    <property type="term" value="P:ubiquitin-dependent protein catabolic process"/>
    <property type="evidence" value="ECO:0007669"/>
    <property type="project" value="InterPro"/>
</dbReference>
<dbReference type="InterPro" id="IPR004854">
    <property type="entry name" value="Ufd1-like"/>
</dbReference>
<proteinExistence type="inferred from homology"/>
<dbReference type="Gene3D" id="3.10.330.10">
    <property type="match status" value="1"/>
</dbReference>
<evidence type="ECO:0000256" key="1">
    <source>
        <dbReference type="ARBA" id="ARBA00006043"/>
    </source>
</evidence>
<dbReference type="PANTHER" id="PTHR12555:SF13">
    <property type="entry name" value="UBIQUITIN RECOGNITION FACTOR IN ER-ASSOCIATED DEGRADATION PROTEIN 1"/>
    <property type="match status" value="1"/>
</dbReference>
<dbReference type="GO" id="GO:0034098">
    <property type="term" value="C:VCP-NPL4-UFD1 AAA ATPase complex"/>
    <property type="evidence" value="ECO:0007669"/>
    <property type="project" value="TreeGrafter"/>
</dbReference>
<dbReference type="Pfam" id="PF03152">
    <property type="entry name" value="UFD1_N1"/>
    <property type="match status" value="1"/>
</dbReference>
<dbReference type="AlphaFoldDB" id="A0AAD5SCT6"/>
<dbReference type="InterPro" id="IPR042299">
    <property type="entry name" value="Ufd1-like_Nn"/>
</dbReference>
<feature type="region of interest" description="Disordered" evidence="3">
    <location>
        <begin position="247"/>
        <end position="269"/>
    </location>
</feature>
<dbReference type="Gene3D" id="2.40.40.50">
    <property type="entry name" value="Ubiquitin fusion degradation protein UFD1, N-terminal domain"/>
    <property type="match status" value="1"/>
</dbReference>
<evidence type="ECO:0000259" key="5">
    <source>
        <dbReference type="Pfam" id="PF24842"/>
    </source>
</evidence>
<evidence type="ECO:0000313" key="7">
    <source>
        <dbReference type="Proteomes" id="UP001212841"/>
    </source>
</evidence>
<protein>
    <submittedName>
        <fullName evidence="6">Ubiquitin fusion degradation protein</fullName>
    </submittedName>
</protein>
<dbReference type="GO" id="GO:0036503">
    <property type="term" value="P:ERAD pathway"/>
    <property type="evidence" value="ECO:0007669"/>
    <property type="project" value="TreeGrafter"/>
</dbReference>
<evidence type="ECO:0000256" key="3">
    <source>
        <dbReference type="SAM" id="MobiDB-lite"/>
    </source>
</evidence>
<comment type="caution">
    <text evidence="6">The sequence shown here is derived from an EMBL/GenBank/DDBJ whole genome shotgun (WGS) entry which is preliminary data.</text>
</comment>
<evidence type="ECO:0000259" key="4">
    <source>
        <dbReference type="Pfam" id="PF03152"/>
    </source>
</evidence>
<feature type="domain" description="Ubiquitin fusion degradation protein UFD1 N-terminal subdomain 1" evidence="4">
    <location>
        <begin position="29"/>
        <end position="127"/>
    </location>
</feature>
<dbReference type="EMBL" id="JADGJD010001206">
    <property type="protein sequence ID" value="KAJ3045969.1"/>
    <property type="molecule type" value="Genomic_DNA"/>
</dbReference>
<dbReference type="Proteomes" id="UP001212841">
    <property type="component" value="Unassembled WGS sequence"/>
</dbReference>
<dbReference type="PANTHER" id="PTHR12555">
    <property type="entry name" value="UBIQUITIN FUSION DEGRADATON PROTEIN 1"/>
    <property type="match status" value="1"/>
</dbReference>
<organism evidence="6 7">
    <name type="scientific">Rhizophlyctis rosea</name>
    <dbReference type="NCBI Taxonomy" id="64517"/>
    <lineage>
        <taxon>Eukaryota</taxon>
        <taxon>Fungi</taxon>
        <taxon>Fungi incertae sedis</taxon>
        <taxon>Chytridiomycota</taxon>
        <taxon>Chytridiomycota incertae sedis</taxon>
        <taxon>Chytridiomycetes</taxon>
        <taxon>Rhizophlyctidales</taxon>
        <taxon>Rhizophlyctidaceae</taxon>
        <taxon>Rhizophlyctis</taxon>
    </lineage>
</organism>
<comment type="similarity">
    <text evidence="1">Belongs to the UFD1 family.</text>
</comment>
<keyword evidence="7" id="KW-1185">Reference proteome</keyword>
<accession>A0AAD5SCT6</accession>